<dbReference type="Proteomes" id="UP000291097">
    <property type="component" value="Unassembled WGS sequence"/>
</dbReference>
<comment type="caution">
    <text evidence="1">The sequence shown here is derived from an EMBL/GenBank/DDBJ whole genome shotgun (WGS) entry which is preliminary data.</text>
</comment>
<name>A0A482YE03_9EURY</name>
<evidence type="ECO:0008006" key="3">
    <source>
        <dbReference type="Google" id="ProtNLM"/>
    </source>
</evidence>
<proteinExistence type="predicted"/>
<dbReference type="EMBL" id="SHMP01000004">
    <property type="protein sequence ID" value="RZV10921.1"/>
    <property type="molecule type" value="Genomic_DNA"/>
</dbReference>
<evidence type="ECO:0000313" key="1">
    <source>
        <dbReference type="EMBL" id="RZV10921.1"/>
    </source>
</evidence>
<protein>
    <recommendedName>
        <fullName evidence="3">Universal stress protein family protein</fullName>
    </recommendedName>
</protein>
<dbReference type="AlphaFoldDB" id="A0A482YE03"/>
<evidence type="ECO:0000313" key="2">
    <source>
        <dbReference type="Proteomes" id="UP000291097"/>
    </source>
</evidence>
<reference evidence="1 2" key="1">
    <citation type="submission" date="2019-02" db="EMBL/GenBank/DDBJ databases">
        <title>Genomic Encyclopedia of Archaeal and Bacterial Type Strains, Phase II (KMG-II): from individual species to whole genera.</title>
        <authorList>
            <person name="Goeker M."/>
        </authorList>
    </citation>
    <scope>NUCLEOTIDE SEQUENCE [LARGE SCALE GENOMIC DNA]</scope>
    <source>
        <strain evidence="1 2">DSM 18328</strain>
    </source>
</reference>
<organism evidence="1 2">
    <name type="scientific">Natrinema hispanicum</name>
    <dbReference type="NCBI Taxonomy" id="392421"/>
    <lineage>
        <taxon>Archaea</taxon>
        <taxon>Methanobacteriati</taxon>
        <taxon>Methanobacteriota</taxon>
        <taxon>Stenosarchaea group</taxon>
        <taxon>Halobacteria</taxon>
        <taxon>Halobacteriales</taxon>
        <taxon>Natrialbaceae</taxon>
        <taxon>Natrinema</taxon>
    </lineage>
</organism>
<accession>A0A482YE03</accession>
<gene>
    <name evidence="1" type="ORF">BDK88_2132</name>
</gene>
<sequence length="92" mass="10239">MTDARGSIWTVICTDDSRPAELRETVSLARQGGNEVLVLLAPSVLYEPGGLADIEQAYDRYVEFEEFRRELARIDNVTALEVGPTDRLSACH</sequence>